<dbReference type="CDD" id="cd17316">
    <property type="entry name" value="MFS_SV2_like"/>
    <property type="match status" value="1"/>
</dbReference>
<dbReference type="OrthoDB" id="9787026at2"/>
<accession>A0A6N8CSE0</accession>
<evidence type="ECO:0000256" key="4">
    <source>
        <dbReference type="ARBA" id="ARBA00022989"/>
    </source>
</evidence>
<dbReference type="EMBL" id="WNHB01000026">
    <property type="protein sequence ID" value="MTT33074.1"/>
    <property type="molecule type" value="Genomic_DNA"/>
</dbReference>
<dbReference type="SUPFAM" id="SSF103473">
    <property type="entry name" value="MFS general substrate transporter"/>
    <property type="match status" value="1"/>
</dbReference>
<evidence type="ECO:0000259" key="7">
    <source>
        <dbReference type="PROSITE" id="PS50850"/>
    </source>
</evidence>
<proteinExistence type="predicted"/>
<dbReference type="AlphaFoldDB" id="A0A6N8CSE0"/>
<comment type="subcellular location">
    <subcellularLocation>
        <location evidence="1">Cell membrane</location>
        <topology evidence="1">Multi-pass membrane protein</topology>
    </subcellularLocation>
</comment>
<feature type="transmembrane region" description="Helical" evidence="6">
    <location>
        <begin position="416"/>
        <end position="437"/>
    </location>
</feature>
<evidence type="ECO:0000256" key="6">
    <source>
        <dbReference type="SAM" id="Phobius"/>
    </source>
</evidence>
<organism evidence="8 9">
    <name type="scientific">Terrilactibacillus tamarindi</name>
    <dbReference type="NCBI Taxonomy" id="2599694"/>
    <lineage>
        <taxon>Bacteria</taxon>
        <taxon>Bacillati</taxon>
        <taxon>Bacillota</taxon>
        <taxon>Bacilli</taxon>
        <taxon>Bacillales</taxon>
        <taxon>Bacillaceae</taxon>
        <taxon>Terrilactibacillus</taxon>
    </lineage>
</organism>
<evidence type="ECO:0000256" key="5">
    <source>
        <dbReference type="ARBA" id="ARBA00023136"/>
    </source>
</evidence>
<dbReference type="PANTHER" id="PTHR23511:SF34">
    <property type="entry name" value="SYNAPTIC VESICLE GLYCOPROTEIN 2"/>
    <property type="match status" value="1"/>
</dbReference>
<dbReference type="Gene3D" id="1.20.1250.20">
    <property type="entry name" value="MFS general substrate transporter like domains"/>
    <property type="match status" value="1"/>
</dbReference>
<name>A0A6N8CSE0_9BACI</name>
<protein>
    <submittedName>
        <fullName evidence="8">MFS transporter</fullName>
    </submittedName>
</protein>
<dbReference type="GO" id="GO:0005886">
    <property type="term" value="C:plasma membrane"/>
    <property type="evidence" value="ECO:0007669"/>
    <property type="project" value="UniProtKB-SubCell"/>
</dbReference>
<evidence type="ECO:0000313" key="8">
    <source>
        <dbReference type="EMBL" id="MTT33074.1"/>
    </source>
</evidence>
<dbReference type="Proteomes" id="UP000440978">
    <property type="component" value="Unassembled WGS sequence"/>
</dbReference>
<evidence type="ECO:0000256" key="2">
    <source>
        <dbReference type="ARBA" id="ARBA00022448"/>
    </source>
</evidence>
<feature type="transmembrane region" description="Helical" evidence="6">
    <location>
        <begin position="266"/>
        <end position="285"/>
    </location>
</feature>
<feature type="transmembrane region" description="Helical" evidence="6">
    <location>
        <begin position="150"/>
        <end position="172"/>
    </location>
</feature>
<gene>
    <name evidence="8" type="ORF">GMB86_13760</name>
</gene>
<dbReference type="PROSITE" id="PS50850">
    <property type="entry name" value="MFS"/>
    <property type="match status" value="1"/>
</dbReference>
<feature type="transmembrane region" description="Helical" evidence="6">
    <location>
        <begin position="184"/>
        <end position="203"/>
    </location>
</feature>
<feature type="transmembrane region" description="Helical" evidence="6">
    <location>
        <begin position="62"/>
        <end position="80"/>
    </location>
</feature>
<keyword evidence="3 6" id="KW-0812">Transmembrane</keyword>
<feature type="transmembrane region" description="Helical" evidence="6">
    <location>
        <begin position="387"/>
        <end position="410"/>
    </location>
</feature>
<dbReference type="GO" id="GO:0022857">
    <property type="term" value="F:transmembrane transporter activity"/>
    <property type="evidence" value="ECO:0007669"/>
    <property type="project" value="InterPro"/>
</dbReference>
<sequence length="468" mass="52220">MSYQSNESFIADRMNRIPKSNYFLRLVARISLGGFFEYYDIFLVGVIGAALIHEKLLTMTGLAYFVSAGFLGMFFGTTIFGRLGDRLGRRPVFVYSMLIYSVFTIFMAFSNSAITLDIFRLCAGIGIGAQLVIADTYVSEMTPKSARGFYIAFGQFISFLAVPVVTFLTYFLVSTHFLIDGWRWVVLIGASGSIVVWWIRMGLPESARWLEKKGYIDEANQVMTQIEGFVKKENGELPPIENSTSVESSKGNFKEIWQKPYRSRTIMMVVFNFFQTIGFYGFASWVPTFLVHEGITLVHSLLFTSIIALVNPVGAIIAMYTSDRFERKHLIVVVSLSVAIAGSVFAMMRIPVWIIVMGILVTLLNNWFSSLFHSYQAELYPTRLRATGVGFTASCGRLSSVFSGVMIAFLLEHAGITGVFTFMSGSMLIVACSIGFFGPKTKNLNLEDIGKRTTSTYKAKSVHAQASR</sequence>
<feature type="transmembrane region" description="Helical" evidence="6">
    <location>
        <begin position="92"/>
        <end position="112"/>
    </location>
</feature>
<dbReference type="InterPro" id="IPR036259">
    <property type="entry name" value="MFS_trans_sf"/>
</dbReference>
<feature type="transmembrane region" description="Helical" evidence="6">
    <location>
        <begin position="297"/>
        <end position="318"/>
    </location>
</feature>
<evidence type="ECO:0000313" key="9">
    <source>
        <dbReference type="Proteomes" id="UP000440978"/>
    </source>
</evidence>
<feature type="transmembrane region" description="Helical" evidence="6">
    <location>
        <begin position="330"/>
        <end position="348"/>
    </location>
</feature>
<evidence type="ECO:0000256" key="3">
    <source>
        <dbReference type="ARBA" id="ARBA00022692"/>
    </source>
</evidence>
<dbReference type="RefSeq" id="WP_155220867.1">
    <property type="nucleotide sequence ID" value="NZ_WNHB01000026.1"/>
</dbReference>
<feature type="transmembrane region" description="Helical" evidence="6">
    <location>
        <begin position="26"/>
        <end position="50"/>
    </location>
</feature>
<evidence type="ECO:0000256" key="1">
    <source>
        <dbReference type="ARBA" id="ARBA00004651"/>
    </source>
</evidence>
<keyword evidence="4 6" id="KW-1133">Transmembrane helix</keyword>
<keyword evidence="2" id="KW-0813">Transport</keyword>
<keyword evidence="9" id="KW-1185">Reference proteome</keyword>
<dbReference type="PANTHER" id="PTHR23511">
    <property type="entry name" value="SYNAPTIC VESICLE GLYCOPROTEIN 2"/>
    <property type="match status" value="1"/>
</dbReference>
<dbReference type="InterPro" id="IPR005828">
    <property type="entry name" value="MFS_sugar_transport-like"/>
</dbReference>
<comment type="caution">
    <text evidence="8">The sequence shown here is derived from an EMBL/GenBank/DDBJ whole genome shotgun (WGS) entry which is preliminary data.</text>
</comment>
<dbReference type="InterPro" id="IPR020846">
    <property type="entry name" value="MFS_dom"/>
</dbReference>
<keyword evidence="5 6" id="KW-0472">Membrane</keyword>
<feature type="transmembrane region" description="Helical" evidence="6">
    <location>
        <begin position="354"/>
        <end position="375"/>
    </location>
</feature>
<reference evidence="8 9" key="1">
    <citation type="submission" date="2019-11" db="EMBL/GenBank/DDBJ databases">
        <title>Terrilactibacillus tamarindus sp. nov. BCM23-1 isolated from bark of Tamarindus indica.</title>
        <authorList>
            <person name="Kingkaew E."/>
            <person name="Tanasupawat S."/>
        </authorList>
    </citation>
    <scope>NUCLEOTIDE SEQUENCE [LARGE SCALE GENOMIC DNA]</scope>
    <source>
        <strain evidence="8 9">BCM23-1</strain>
    </source>
</reference>
<feature type="transmembrane region" description="Helical" evidence="6">
    <location>
        <begin position="118"/>
        <end position="138"/>
    </location>
</feature>
<dbReference type="Pfam" id="PF00083">
    <property type="entry name" value="Sugar_tr"/>
    <property type="match status" value="1"/>
</dbReference>
<feature type="domain" description="Major facilitator superfamily (MFS) profile" evidence="7">
    <location>
        <begin position="26"/>
        <end position="442"/>
    </location>
</feature>